<protein>
    <submittedName>
        <fullName evidence="2">Uncharacterized protein</fullName>
    </submittedName>
</protein>
<keyword evidence="3" id="KW-1185">Reference proteome</keyword>
<reference evidence="2 3" key="1">
    <citation type="submission" date="2024-02" db="EMBL/GenBank/DDBJ databases">
        <authorList>
            <person name="Vignale AGUSTIN F."/>
            <person name="Sosa J E."/>
            <person name="Modenutti C."/>
        </authorList>
    </citation>
    <scope>NUCLEOTIDE SEQUENCE [LARGE SCALE GENOMIC DNA]</scope>
</reference>
<accession>A0ABC8SQI6</accession>
<feature type="region of interest" description="Disordered" evidence="1">
    <location>
        <begin position="1"/>
        <end position="27"/>
    </location>
</feature>
<proteinExistence type="predicted"/>
<dbReference type="Proteomes" id="UP001642360">
    <property type="component" value="Unassembled WGS sequence"/>
</dbReference>
<name>A0ABC8SQI6_9AQUA</name>
<sequence>MEELSNKKRLRDDSDESPEVKRLREDILNDLDDPDQWTGTEDLDLFMKIFEEEISGFSSCVNFENLTSDSGELFQLDLVDLLEASDDELGLPPPSNTSTIEVQNPDDQFELVRDSSELSELWWFDDQITSYNWIESSGIGGTDGQNTGNSECVGFDELFDYSDLGSAYLLWRFETLPAQENQRDIL</sequence>
<dbReference type="PANTHER" id="PTHR34539">
    <property type="entry name" value="T6J4.11 PROTEIN"/>
    <property type="match status" value="1"/>
</dbReference>
<gene>
    <name evidence="2" type="ORF">ILEXP_LOCUS28175</name>
</gene>
<dbReference type="EMBL" id="CAUOFW020003369">
    <property type="protein sequence ID" value="CAK9159481.1"/>
    <property type="molecule type" value="Genomic_DNA"/>
</dbReference>
<evidence type="ECO:0000313" key="2">
    <source>
        <dbReference type="EMBL" id="CAK9159481.1"/>
    </source>
</evidence>
<evidence type="ECO:0000313" key="3">
    <source>
        <dbReference type="Proteomes" id="UP001642360"/>
    </source>
</evidence>
<dbReference type="PANTHER" id="PTHR34539:SF19">
    <property type="entry name" value="T6J4.11 PROTEIN"/>
    <property type="match status" value="1"/>
</dbReference>
<evidence type="ECO:0000256" key="1">
    <source>
        <dbReference type="SAM" id="MobiDB-lite"/>
    </source>
</evidence>
<organism evidence="2 3">
    <name type="scientific">Ilex paraguariensis</name>
    <name type="common">yerba mate</name>
    <dbReference type="NCBI Taxonomy" id="185542"/>
    <lineage>
        <taxon>Eukaryota</taxon>
        <taxon>Viridiplantae</taxon>
        <taxon>Streptophyta</taxon>
        <taxon>Embryophyta</taxon>
        <taxon>Tracheophyta</taxon>
        <taxon>Spermatophyta</taxon>
        <taxon>Magnoliopsida</taxon>
        <taxon>eudicotyledons</taxon>
        <taxon>Gunneridae</taxon>
        <taxon>Pentapetalae</taxon>
        <taxon>asterids</taxon>
        <taxon>campanulids</taxon>
        <taxon>Aquifoliales</taxon>
        <taxon>Aquifoliaceae</taxon>
        <taxon>Ilex</taxon>
    </lineage>
</organism>
<dbReference type="AlphaFoldDB" id="A0ABC8SQI6"/>
<comment type="caution">
    <text evidence="2">The sequence shown here is derived from an EMBL/GenBank/DDBJ whole genome shotgun (WGS) entry which is preliminary data.</text>
</comment>